<proteinExistence type="inferred from homology"/>
<dbReference type="InterPro" id="IPR007803">
    <property type="entry name" value="Asp/Arg/Pro-Hydrxlase"/>
</dbReference>
<comment type="similarity">
    <text evidence="1">Belongs to the aspartyl/asparaginyl beta-hydroxylase family.</text>
</comment>
<dbReference type="SUPFAM" id="SSF51197">
    <property type="entry name" value="Clavaminate synthase-like"/>
    <property type="match status" value="1"/>
</dbReference>
<dbReference type="EMBL" id="HBFR01009036">
    <property type="protein sequence ID" value="CAD8879351.1"/>
    <property type="molecule type" value="Transcribed_RNA"/>
</dbReference>
<keyword evidence="3" id="KW-0560">Oxidoreductase</keyword>
<keyword evidence="5" id="KW-0732">Signal</keyword>
<keyword evidence="2" id="KW-0223">Dioxygenase</keyword>
<feature type="region of interest" description="Disordered" evidence="4">
    <location>
        <begin position="100"/>
        <end position="119"/>
    </location>
</feature>
<evidence type="ECO:0000256" key="2">
    <source>
        <dbReference type="ARBA" id="ARBA00022964"/>
    </source>
</evidence>
<protein>
    <recommendedName>
        <fullName evidence="6">Aspartyl/asparaginy/proline hydroxylase domain-containing protein</fullName>
    </recommendedName>
</protein>
<gene>
    <name evidence="7" type="ORF">CHYS00102_LOCUS6535</name>
</gene>
<dbReference type="PANTHER" id="PTHR46332">
    <property type="entry name" value="ASPARTATE BETA-HYDROXYLASE DOMAIN-CONTAINING PROTEIN 2"/>
    <property type="match status" value="1"/>
</dbReference>
<feature type="chain" id="PRO_5031420450" description="Aspartyl/asparaginy/proline hydroxylase domain-containing protein" evidence="5">
    <location>
        <begin position="32"/>
        <end position="356"/>
    </location>
</feature>
<organism evidence="7">
    <name type="scientific">Corethron hystrix</name>
    <dbReference type="NCBI Taxonomy" id="216773"/>
    <lineage>
        <taxon>Eukaryota</taxon>
        <taxon>Sar</taxon>
        <taxon>Stramenopiles</taxon>
        <taxon>Ochrophyta</taxon>
        <taxon>Bacillariophyta</taxon>
        <taxon>Coscinodiscophyceae</taxon>
        <taxon>Corethrophycidae</taxon>
        <taxon>Corethrales</taxon>
        <taxon>Corethraceae</taxon>
        <taxon>Corethron</taxon>
    </lineage>
</organism>
<sequence>MKAFAMPSSANLTLTFCVIFFTWNPYHSVDAFANFYSIQTKSTRCGKSIKCSSTGLHALTERQIQFWEDVDEGIQERSEYFEGELGQSTMKRIRNFSLSAQGGIPKPRPSGPKHDPSEEYVEGLSAKPVWDLASEDAKTLFPWSSELEKKSHIIIKEYNKKLEKEREMRKEGLFSQDSIWQNKVMGEGWSALRLMRLGVWNTKNCQQFPETYALLSSLDIPFAVRGVCFAKQMPGSGVAEHSDGRNFILTAHLGLKVPQDCWIKVAEQKKTWEEGKIIIVDTSFKHSTGNPSDSERHVLIIDFWHPELTAPERAGLEFIYDLRNKFETGKVPVRKTRSVKQKEPQPFLGWWKTLTA</sequence>
<evidence type="ECO:0000256" key="1">
    <source>
        <dbReference type="ARBA" id="ARBA00007730"/>
    </source>
</evidence>
<feature type="signal peptide" evidence="5">
    <location>
        <begin position="1"/>
        <end position="31"/>
    </location>
</feature>
<name>A0A7S1B9J9_9STRA</name>
<dbReference type="InterPro" id="IPR051821">
    <property type="entry name" value="Asp/Asn_beta-hydroxylase"/>
</dbReference>
<dbReference type="InterPro" id="IPR027443">
    <property type="entry name" value="IPNS-like_sf"/>
</dbReference>
<dbReference type="PANTHER" id="PTHR46332:SF5">
    <property type="entry name" value="ASPARTATE BETA-HYDROXYLASE DOMAIN CONTAINING 2"/>
    <property type="match status" value="1"/>
</dbReference>
<feature type="domain" description="Aspartyl/asparaginy/proline hydroxylase" evidence="6">
    <location>
        <begin position="152"/>
        <end position="306"/>
    </location>
</feature>
<dbReference type="GO" id="GO:0051213">
    <property type="term" value="F:dioxygenase activity"/>
    <property type="evidence" value="ECO:0007669"/>
    <property type="project" value="UniProtKB-KW"/>
</dbReference>
<evidence type="ECO:0000313" key="7">
    <source>
        <dbReference type="EMBL" id="CAD8879351.1"/>
    </source>
</evidence>
<evidence type="ECO:0000256" key="5">
    <source>
        <dbReference type="SAM" id="SignalP"/>
    </source>
</evidence>
<dbReference type="GO" id="GO:0016020">
    <property type="term" value="C:membrane"/>
    <property type="evidence" value="ECO:0007669"/>
    <property type="project" value="TreeGrafter"/>
</dbReference>
<dbReference type="Pfam" id="PF05118">
    <property type="entry name" value="Asp_Arg_Hydrox"/>
    <property type="match status" value="1"/>
</dbReference>
<reference evidence="7" key="1">
    <citation type="submission" date="2021-01" db="EMBL/GenBank/DDBJ databases">
        <authorList>
            <person name="Corre E."/>
            <person name="Pelletier E."/>
            <person name="Niang G."/>
            <person name="Scheremetjew M."/>
            <person name="Finn R."/>
            <person name="Kale V."/>
            <person name="Holt S."/>
            <person name="Cochrane G."/>
            <person name="Meng A."/>
            <person name="Brown T."/>
            <person name="Cohen L."/>
        </authorList>
    </citation>
    <scope>NUCLEOTIDE SEQUENCE</scope>
    <source>
        <strain evidence="7">308</strain>
    </source>
</reference>
<evidence type="ECO:0000256" key="3">
    <source>
        <dbReference type="ARBA" id="ARBA00023002"/>
    </source>
</evidence>
<accession>A0A7S1B9J9</accession>
<dbReference type="Gene3D" id="2.60.120.330">
    <property type="entry name" value="B-lactam Antibiotic, Isopenicillin N Synthase, Chain"/>
    <property type="match status" value="1"/>
</dbReference>
<dbReference type="AlphaFoldDB" id="A0A7S1B9J9"/>
<evidence type="ECO:0000256" key="4">
    <source>
        <dbReference type="SAM" id="MobiDB-lite"/>
    </source>
</evidence>
<evidence type="ECO:0000259" key="6">
    <source>
        <dbReference type="Pfam" id="PF05118"/>
    </source>
</evidence>